<evidence type="ECO:0000313" key="1">
    <source>
        <dbReference type="EMBL" id="GGX47774.1"/>
    </source>
</evidence>
<evidence type="ECO:0000313" key="2">
    <source>
        <dbReference type="Proteomes" id="UP000626148"/>
    </source>
</evidence>
<comment type="caution">
    <text evidence="1">The sequence shown here is derived from an EMBL/GenBank/DDBJ whole genome shotgun (WGS) entry which is preliminary data.</text>
</comment>
<dbReference type="Gene3D" id="3.40.190.10">
    <property type="entry name" value="Periplasmic binding protein-like II"/>
    <property type="match status" value="2"/>
</dbReference>
<gene>
    <name evidence="1" type="ORF">GCM10007392_13300</name>
</gene>
<accession>A0A918K6A7</accession>
<organism evidence="1 2">
    <name type="scientific">Saccharospirillum salsuginis</name>
    <dbReference type="NCBI Taxonomy" id="418750"/>
    <lineage>
        <taxon>Bacteria</taxon>
        <taxon>Pseudomonadati</taxon>
        <taxon>Pseudomonadota</taxon>
        <taxon>Gammaproteobacteria</taxon>
        <taxon>Oceanospirillales</taxon>
        <taxon>Saccharospirillaceae</taxon>
        <taxon>Saccharospirillum</taxon>
    </lineage>
</organism>
<keyword evidence="2" id="KW-1185">Reference proteome</keyword>
<reference evidence="1" key="2">
    <citation type="submission" date="2020-09" db="EMBL/GenBank/DDBJ databases">
        <authorList>
            <person name="Sun Q."/>
            <person name="Kim S."/>
        </authorList>
    </citation>
    <scope>NUCLEOTIDE SEQUENCE</scope>
    <source>
        <strain evidence="1">KCTC 22169</strain>
    </source>
</reference>
<dbReference type="SUPFAM" id="SSF53850">
    <property type="entry name" value="Periplasmic binding protein-like II"/>
    <property type="match status" value="1"/>
</dbReference>
<evidence type="ECO:0008006" key="3">
    <source>
        <dbReference type="Google" id="ProtNLM"/>
    </source>
</evidence>
<dbReference type="EMBL" id="BMXR01000003">
    <property type="protein sequence ID" value="GGX47774.1"/>
    <property type="molecule type" value="Genomic_DNA"/>
</dbReference>
<dbReference type="Proteomes" id="UP000626148">
    <property type="component" value="Unassembled WGS sequence"/>
</dbReference>
<sequence>MADDFVVGVENISYFPYYTTENGEYGGHARAILDAFAEDSGHTFTYRPLPVSRLMDTFLNGGVDFKYPDNPNWRADIREGLSFSYSDPVIGFIDGVAAPSRIENLEKLSTVRGFTPWTYMDKVNSGEITLHQQNNVEQLIQFVLAGRAQGAYFNIDVLRYQLREMNQEGALTFQEHLPHDQSFYYLSTLEHHGVIDEFSQWMTDNPERVEQLKKEFGLN</sequence>
<dbReference type="AlphaFoldDB" id="A0A918K6A7"/>
<reference evidence="1" key="1">
    <citation type="journal article" date="2014" name="Int. J. Syst. Evol. Microbiol.">
        <title>Complete genome sequence of Corynebacterium casei LMG S-19264T (=DSM 44701T), isolated from a smear-ripened cheese.</title>
        <authorList>
            <consortium name="US DOE Joint Genome Institute (JGI-PGF)"/>
            <person name="Walter F."/>
            <person name="Albersmeier A."/>
            <person name="Kalinowski J."/>
            <person name="Ruckert C."/>
        </authorList>
    </citation>
    <scope>NUCLEOTIDE SEQUENCE</scope>
    <source>
        <strain evidence="1">KCTC 22169</strain>
    </source>
</reference>
<protein>
    <recommendedName>
        <fullName evidence="3">Solute-binding protein family 3/N-terminal domain-containing protein</fullName>
    </recommendedName>
</protein>
<name>A0A918K6A7_9GAMM</name>
<proteinExistence type="predicted"/>